<keyword evidence="8 10" id="KW-0675">Receptor</keyword>
<keyword evidence="4 10" id="KW-0812">Transmembrane</keyword>
<evidence type="ECO:0000256" key="4">
    <source>
        <dbReference type="ARBA" id="ARBA00022692"/>
    </source>
</evidence>
<comment type="similarity">
    <text evidence="10">Belongs to the insect chemoreceptor superfamily. Heteromeric odorant receptor channel (TC 1.A.69) family.</text>
</comment>
<evidence type="ECO:0000256" key="9">
    <source>
        <dbReference type="ARBA" id="ARBA00023224"/>
    </source>
</evidence>
<reference evidence="11" key="2">
    <citation type="submission" date="2015-08" db="EMBL/GenBank/DDBJ databases">
        <authorList>
            <person name="Babu N.S."/>
            <person name="Beckwith C.J."/>
            <person name="Beseler K.G."/>
            <person name="Brison A."/>
            <person name="Carone J.V."/>
            <person name="Caskin T.P."/>
            <person name="Diamond M."/>
            <person name="Durham M.E."/>
            <person name="Foxe J.M."/>
            <person name="Go M."/>
            <person name="Henderson B.A."/>
            <person name="Jones I.B."/>
            <person name="McGettigan J.A."/>
            <person name="Micheletti S.J."/>
            <person name="Nasrallah M.E."/>
            <person name="Ortiz D."/>
            <person name="Piller C.R."/>
            <person name="Privatt S.R."/>
            <person name="Schneider S.L."/>
            <person name="Sharp S."/>
            <person name="Smith T.C."/>
            <person name="Stanton J.D."/>
            <person name="Ullery H.E."/>
            <person name="Wilson R.J."/>
            <person name="Serrano M.G."/>
            <person name="Buck G."/>
            <person name="Lee V."/>
            <person name="Wang Y."/>
            <person name="Carvalho R."/>
            <person name="Voegtly L."/>
            <person name="Shi R."/>
            <person name="Duckworth R."/>
            <person name="Johnson A."/>
            <person name="Loviza R."/>
            <person name="Walstead R."/>
            <person name="Shah Z."/>
            <person name="Kiflezghi M."/>
            <person name="Wade K."/>
            <person name="Ball S.L."/>
            <person name="Bradley K.W."/>
            <person name="Asai D.J."/>
            <person name="Bowman C.A."/>
            <person name="Russell D.A."/>
            <person name="Pope W.H."/>
            <person name="Jacobs-Sera D."/>
            <person name="Hendrix R.W."/>
            <person name="Hatfull G.F."/>
        </authorList>
    </citation>
    <scope>NUCLEOTIDE SEQUENCE</scope>
</reference>
<proteinExistence type="evidence at transcript level"/>
<feature type="transmembrane region" description="Helical" evidence="10">
    <location>
        <begin position="290"/>
        <end position="310"/>
    </location>
</feature>
<organism evidence="11">
    <name type="scientific">Colaphellus bowringi</name>
    <dbReference type="NCBI Taxonomy" id="561076"/>
    <lineage>
        <taxon>Eukaryota</taxon>
        <taxon>Metazoa</taxon>
        <taxon>Ecdysozoa</taxon>
        <taxon>Arthropoda</taxon>
        <taxon>Hexapoda</taxon>
        <taxon>Insecta</taxon>
        <taxon>Pterygota</taxon>
        <taxon>Neoptera</taxon>
        <taxon>Endopterygota</taxon>
        <taxon>Coleoptera</taxon>
        <taxon>Polyphaga</taxon>
        <taxon>Cucujiformia</taxon>
        <taxon>Chrysomeloidea</taxon>
        <taxon>Chrysomelidae</taxon>
        <taxon>Chrysomelinae</taxon>
        <taxon>Chrysomelini</taxon>
        <taxon>Colaphellus</taxon>
    </lineage>
</organism>
<feature type="transmembrane region" description="Helical" evidence="10">
    <location>
        <begin position="254"/>
        <end position="278"/>
    </location>
</feature>
<feature type="transmembrane region" description="Helical" evidence="10">
    <location>
        <begin position="92"/>
        <end position="115"/>
    </location>
</feature>
<dbReference type="InterPro" id="IPR004117">
    <property type="entry name" value="7tm6_olfct_rcpt"/>
</dbReference>
<evidence type="ECO:0000256" key="5">
    <source>
        <dbReference type="ARBA" id="ARBA00022725"/>
    </source>
</evidence>
<dbReference type="PANTHER" id="PTHR21137">
    <property type="entry name" value="ODORANT RECEPTOR"/>
    <property type="match status" value="1"/>
</dbReference>
<evidence type="ECO:0000256" key="6">
    <source>
        <dbReference type="ARBA" id="ARBA00022989"/>
    </source>
</evidence>
<dbReference type="EMBL" id="KT381573">
    <property type="protein sequence ID" value="ALR72579.1"/>
    <property type="molecule type" value="mRNA"/>
</dbReference>
<sequence>MYFFYVSFLYGTGVIFFVCEFMIFNETIGKISKFVSHIGMLFTHVVGILKMSILIFGRYRILKIMNVLQNEKYHYAPLEDSQPGLLVVKEKFVSSGISILVFVLYTFVGVSAHISSLITINEEIKGDSFEGTNKTCHDYMPYFFYIPFPTETKGQCGIAFAFMDVGLGIFAWVIACHDGVFVGLLNCLKTQLLIVCNIFTTIRARSLKAVNLPKNYKILHDEYNPALEKELYRQLSHCTEHLKLLLVVRDDLEIMFTFVTLSQTLASLLIFASCLYVASTVPMTSPEFFAQMEYFLCVLVQLSLICWFGNEITRASELIRLSLYESDWLSCSRRFKSSMILTMIRMQRPVYLSIGKFSPLTLATLVAVCRGSFSYFALFKSVQ</sequence>
<keyword evidence="5 10" id="KW-0552">Olfaction</keyword>
<reference evidence="11" key="1">
    <citation type="journal article" date="2015" name="BMC Genomics">
        <title>Candidate chemosensory genes identified in Colaphellus bowringi by antennal transcriptome analysis.</title>
        <authorList>
            <person name="Li X.M."/>
            <person name="Zhu X.Y."/>
            <person name="Wang Z.Q."/>
            <person name="Wang Y."/>
            <person name="He P."/>
            <person name="Chen G."/>
            <person name="Sun L."/>
            <person name="Deng D.G."/>
            <person name="Zhang Y.N."/>
        </authorList>
    </citation>
    <scope>NUCLEOTIDE SEQUENCE</scope>
</reference>
<protein>
    <recommendedName>
        <fullName evidence="10">Odorant receptor</fullName>
    </recommendedName>
</protein>
<dbReference type="AlphaFoldDB" id="A0A0S3J2P6"/>
<name>A0A0S3J2P6_9CUCU</name>
<keyword evidence="6 10" id="KW-1133">Transmembrane helix</keyword>
<evidence type="ECO:0000256" key="1">
    <source>
        <dbReference type="ARBA" id="ARBA00004651"/>
    </source>
</evidence>
<evidence type="ECO:0000256" key="2">
    <source>
        <dbReference type="ARBA" id="ARBA00022475"/>
    </source>
</evidence>
<accession>A0A0S3J2P6</accession>
<evidence type="ECO:0000313" key="11">
    <source>
        <dbReference type="EMBL" id="ALR72579.1"/>
    </source>
</evidence>
<dbReference type="GO" id="GO:0005886">
    <property type="term" value="C:plasma membrane"/>
    <property type="evidence" value="ECO:0007669"/>
    <property type="project" value="UniProtKB-SubCell"/>
</dbReference>
<dbReference type="GO" id="GO:0004984">
    <property type="term" value="F:olfactory receptor activity"/>
    <property type="evidence" value="ECO:0007669"/>
    <property type="project" value="InterPro"/>
</dbReference>
<evidence type="ECO:0000256" key="3">
    <source>
        <dbReference type="ARBA" id="ARBA00022606"/>
    </source>
</evidence>
<keyword evidence="9 10" id="KW-0807">Transducer</keyword>
<feature type="transmembrane region" description="Helical" evidence="10">
    <location>
        <begin position="6"/>
        <end position="23"/>
    </location>
</feature>
<dbReference type="GO" id="GO:0007165">
    <property type="term" value="P:signal transduction"/>
    <property type="evidence" value="ECO:0007669"/>
    <property type="project" value="UniProtKB-KW"/>
</dbReference>
<keyword evidence="3 10" id="KW-0716">Sensory transduction</keyword>
<evidence type="ECO:0000256" key="10">
    <source>
        <dbReference type="RuleBase" id="RU351113"/>
    </source>
</evidence>
<keyword evidence="7 10" id="KW-0472">Membrane</keyword>
<comment type="subcellular location">
    <subcellularLocation>
        <location evidence="1 10">Cell membrane</location>
        <topology evidence="1 10">Multi-pass membrane protein</topology>
    </subcellularLocation>
</comment>
<evidence type="ECO:0000256" key="7">
    <source>
        <dbReference type="ARBA" id="ARBA00023136"/>
    </source>
</evidence>
<evidence type="ECO:0000256" key="8">
    <source>
        <dbReference type="ARBA" id="ARBA00023170"/>
    </source>
</evidence>
<feature type="transmembrane region" description="Helical" evidence="10">
    <location>
        <begin position="350"/>
        <end position="373"/>
    </location>
</feature>
<dbReference type="GO" id="GO:0005549">
    <property type="term" value="F:odorant binding"/>
    <property type="evidence" value="ECO:0007669"/>
    <property type="project" value="InterPro"/>
</dbReference>
<comment type="caution">
    <text evidence="10">Lacks conserved residue(s) required for the propagation of feature annotation.</text>
</comment>
<dbReference type="PANTHER" id="PTHR21137:SF35">
    <property type="entry name" value="ODORANT RECEPTOR 19A-RELATED"/>
    <property type="match status" value="1"/>
</dbReference>
<feature type="transmembrane region" description="Helical" evidence="10">
    <location>
        <begin position="35"/>
        <end position="56"/>
    </location>
</feature>
<dbReference type="Pfam" id="PF02949">
    <property type="entry name" value="7tm_6"/>
    <property type="match status" value="1"/>
</dbReference>
<keyword evidence="2" id="KW-1003">Cell membrane</keyword>